<accession>A0A6J5NPW3</accession>
<protein>
    <submittedName>
        <fullName evidence="1">Uncharacterized protein</fullName>
    </submittedName>
</protein>
<organism evidence="1">
    <name type="scientific">uncultured Caudovirales phage</name>
    <dbReference type="NCBI Taxonomy" id="2100421"/>
    <lineage>
        <taxon>Viruses</taxon>
        <taxon>Duplodnaviria</taxon>
        <taxon>Heunggongvirae</taxon>
        <taxon>Uroviricota</taxon>
        <taxon>Caudoviricetes</taxon>
        <taxon>Peduoviridae</taxon>
        <taxon>Maltschvirus</taxon>
        <taxon>Maltschvirus maltsch</taxon>
    </lineage>
</organism>
<reference evidence="1" key="1">
    <citation type="submission" date="2020-04" db="EMBL/GenBank/DDBJ databases">
        <authorList>
            <person name="Chiriac C."/>
            <person name="Salcher M."/>
            <person name="Ghai R."/>
            <person name="Kavagutti S V."/>
        </authorList>
    </citation>
    <scope>NUCLEOTIDE SEQUENCE</scope>
</reference>
<proteinExistence type="predicted"/>
<evidence type="ECO:0000313" key="1">
    <source>
        <dbReference type="EMBL" id="CAB4161379.1"/>
    </source>
</evidence>
<name>A0A6J5NPW3_9CAUD</name>
<gene>
    <name evidence="1" type="ORF">UFOVP764_48</name>
</gene>
<sequence>MPKQNSMQAVERNPYIGAFADLMAATFSPERTQQAQGIARFMGAPAIASTLDKMSYGDALTTGRGQTLRLKPDVAEAALTVAPFVSPAARIGGRALQAGARELAPQAGRMVENYMTRTGMQLNAVPPTNALVSTSGKPTVMRPQRVAYPEIYSDPKTLVAEAASRVAPEDPLLKQLFGVNRQDLYEISEQGRRKGNMTERPFKAAANAKGAAHASEVMNPRNENRLLNILEEARKYPDLNQGMASWYTMDPLFQQFQKIYGPDNAVQEYMKFNTLTGMASPGSEVLTEFNRGTGANWLAKQGRFEDFQKYGGQAEFRRGADFPADMRGIIGHPYHSTAHSGPMAKYVGSGELDMGSAKVPSYIHASGVPETGFQTQWPVGDAHWSRLVGLPDVRGATTKKGVESVPNASASVPEMVALGPWWKDRIAAKAGLEAVPAQAVVWGAGSGATGVTSPIGAGKLELLAQQIGKAAKRMKVSPETARDMIIRGEAHAGFIDPKLAGAIAAATSAGLLGNEYLRGDK</sequence>
<dbReference type="EMBL" id="LR796711">
    <property type="protein sequence ID" value="CAB4161379.1"/>
    <property type="molecule type" value="Genomic_DNA"/>
</dbReference>